<proteinExistence type="predicted"/>
<sequence length="206" mass="23147">MSNLALKKTKEILTSCCLVALSLSFATAAYAIGARGEFTCYDSFSMYSIETRMDHCTEEQAAQVLYNDACNFCSDKGGLANFRVNSFGSAEKIKLSGTSWEVTSYNDGRGLVDINFYKELDIQFGADGRFWGRSFCNNYMGDYTVSGDRISMKAGSSTYMRCEERRMRQDDLLLEAFRAAVGYETKGDQLILKDDYGTWVVVLIRK</sequence>
<feature type="chain" id="PRO_5043795731" evidence="1">
    <location>
        <begin position="32"/>
        <end position="206"/>
    </location>
</feature>
<name>A0AAU8LYT9_9BACT</name>
<feature type="signal peptide" evidence="1">
    <location>
        <begin position="1"/>
        <end position="31"/>
    </location>
</feature>
<gene>
    <name evidence="3" type="ORF">Q3M24_04700</name>
</gene>
<reference evidence="3" key="2">
    <citation type="submission" date="2024-06" db="EMBL/GenBank/DDBJ databases">
        <authorList>
            <person name="Plum-Jensen L.E."/>
            <person name="Schramm A."/>
            <person name="Marshall I.P.G."/>
        </authorList>
    </citation>
    <scope>NUCLEOTIDE SEQUENCE</scope>
    <source>
        <strain evidence="3">Rat1</strain>
    </source>
</reference>
<dbReference type="EMBL" id="CP159373">
    <property type="protein sequence ID" value="XCN74059.1"/>
    <property type="molecule type" value="Genomic_DNA"/>
</dbReference>
<organism evidence="3">
    <name type="scientific">Candidatus Electrothrix aestuarii</name>
    <dbReference type="NCBI Taxonomy" id="3062594"/>
    <lineage>
        <taxon>Bacteria</taxon>
        <taxon>Pseudomonadati</taxon>
        <taxon>Thermodesulfobacteriota</taxon>
        <taxon>Desulfobulbia</taxon>
        <taxon>Desulfobulbales</taxon>
        <taxon>Desulfobulbaceae</taxon>
        <taxon>Candidatus Electrothrix</taxon>
    </lineage>
</organism>
<dbReference type="InterPro" id="IPR005184">
    <property type="entry name" value="DUF306_Meta_HslJ"/>
</dbReference>
<dbReference type="PANTHER" id="PTHR35535:SF2">
    <property type="entry name" value="DUF306 DOMAIN-CONTAINING PROTEIN"/>
    <property type="match status" value="1"/>
</dbReference>
<dbReference type="InterPro" id="IPR053147">
    <property type="entry name" value="Hsp_HslJ-like"/>
</dbReference>
<protein>
    <submittedName>
        <fullName evidence="3">META domain-containing protein</fullName>
    </submittedName>
</protein>
<feature type="domain" description="DUF306" evidence="2">
    <location>
        <begin position="94"/>
        <end position="198"/>
    </location>
</feature>
<evidence type="ECO:0000256" key="1">
    <source>
        <dbReference type="SAM" id="SignalP"/>
    </source>
</evidence>
<keyword evidence="1" id="KW-0732">Signal</keyword>
<dbReference type="PANTHER" id="PTHR35535">
    <property type="entry name" value="HEAT SHOCK PROTEIN HSLJ"/>
    <property type="match status" value="1"/>
</dbReference>
<accession>A0AAU8LYT9</accession>
<dbReference type="Pfam" id="PF03724">
    <property type="entry name" value="META"/>
    <property type="match status" value="1"/>
</dbReference>
<dbReference type="Gene3D" id="2.40.128.270">
    <property type="match status" value="1"/>
</dbReference>
<dbReference type="InterPro" id="IPR038670">
    <property type="entry name" value="HslJ-like_sf"/>
</dbReference>
<evidence type="ECO:0000259" key="2">
    <source>
        <dbReference type="Pfam" id="PF03724"/>
    </source>
</evidence>
<dbReference type="KEGG" id="eaj:Q3M24_04700"/>
<reference evidence="3" key="1">
    <citation type="journal article" date="2024" name="Syst. Appl. Microbiol.">
        <title>First single-strain enrichments of Electrothrix cable bacteria, description of E. aestuarii sp. nov. and E. rattekaaiensis sp. nov., and proposal of a cable bacteria taxonomy following the rules of the SeqCode.</title>
        <authorList>
            <person name="Plum-Jensen L.E."/>
            <person name="Schramm A."/>
            <person name="Marshall I.P.G."/>
        </authorList>
    </citation>
    <scope>NUCLEOTIDE SEQUENCE</scope>
    <source>
        <strain evidence="3">Rat1</strain>
    </source>
</reference>
<evidence type="ECO:0000313" key="3">
    <source>
        <dbReference type="EMBL" id="XCN74059.1"/>
    </source>
</evidence>
<dbReference type="AlphaFoldDB" id="A0AAU8LYT9"/>